<evidence type="ECO:0000259" key="1">
    <source>
        <dbReference type="Pfam" id="PF13649"/>
    </source>
</evidence>
<dbReference type="AlphaFoldDB" id="A0A2U8E390"/>
<reference evidence="2 3" key="1">
    <citation type="journal article" date="2018" name="Syst. Appl. Microbiol.">
        <title>Ereboglobus luteus gen. nov. sp. nov. from cockroach guts, and new insights into the oxygen relationship of the genera Opitutus and Didymococcus (Verrucomicrobia: Opitutaceae).</title>
        <authorList>
            <person name="Tegtmeier D."/>
            <person name="Belitz A."/>
            <person name="Radek R."/>
            <person name="Heimerl T."/>
            <person name="Brune A."/>
        </authorList>
    </citation>
    <scope>NUCLEOTIDE SEQUENCE [LARGE SCALE GENOMIC DNA]</scope>
    <source>
        <strain evidence="2 3">Ho45</strain>
    </source>
</reference>
<dbReference type="Proteomes" id="UP000244896">
    <property type="component" value="Chromosome"/>
</dbReference>
<gene>
    <name evidence="2" type="ORF">CKA38_07905</name>
</gene>
<dbReference type="SUPFAM" id="SSF53335">
    <property type="entry name" value="S-adenosyl-L-methionine-dependent methyltransferases"/>
    <property type="match status" value="1"/>
</dbReference>
<keyword evidence="3" id="KW-1185">Reference proteome</keyword>
<protein>
    <recommendedName>
        <fullName evidence="1">Methyltransferase domain-containing protein</fullName>
    </recommendedName>
</protein>
<dbReference type="EMBL" id="CP023004">
    <property type="protein sequence ID" value="AWI09174.1"/>
    <property type="molecule type" value="Genomic_DNA"/>
</dbReference>
<sequence length="249" mass="28385">MRRFFSPDTPELMDVTQSGDATALEKDLDDLESLNARFGGHEIIQQFLPLWLGAPEADSGAPIEYRLLDLATASGDIPRMIVDWARARGIKARIDAVDFNPLTIGIARKRSTAYPEINYIEADILKFEPGAGAYDVVICSQALHHFSEDDAVRVLRLCREASRGRVLVSDLLRCWKGRFAIWLLTATVYRRAMMKYDSRLSVRRAFTENEICELARRAGWSQFEHRTYFPVRQAFWMHGARALQKPFSA</sequence>
<dbReference type="InterPro" id="IPR029063">
    <property type="entry name" value="SAM-dependent_MTases_sf"/>
</dbReference>
<dbReference type="Pfam" id="PF13649">
    <property type="entry name" value="Methyltransf_25"/>
    <property type="match status" value="1"/>
</dbReference>
<feature type="domain" description="Methyltransferase" evidence="1">
    <location>
        <begin position="68"/>
        <end position="160"/>
    </location>
</feature>
<dbReference type="InterPro" id="IPR041698">
    <property type="entry name" value="Methyltransf_25"/>
</dbReference>
<dbReference type="CDD" id="cd02440">
    <property type="entry name" value="AdoMet_MTases"/>
    <property type="match status" value="1"/>
</dbReference>
<proteinExistence type="predicted"/>
<organism evidence="2 3">
    <name type="scientific">Ereboglobus luteus</name>
    <dbReference type="NCBI Taxonomy" id="1796921"/>
    <lineage>
        <taxon>Bacteria</taxon>
        <taxon>Pseudomonadati</taxon>
        <taxon>Verrucomicrobiota</taxon>
        <taxon>Opitutia</taxon>
        <taxon>Opitutales</taxon>
        <taxon>Opitutaceae</taxon>
        <taxon>Ereboglobus</taxon>
    </lineage>
</organism>
<evidence type="ECO:0000313" key="3">
    <source>
        <dbReference type="Proteomes" id="UP000244896"/>
    </source>
</evidence>
<accession>A0A2U8E390</accession>
<dbReference type="Gene3D" id="3.40.50.150">
    <property type="entry name" value="Vaccinia Virus protein VP39"/>
    <property type="match status" value="1"/>
</dbReference>
<evidence type="ECO:0000313" key="2">
    <source>
        <dbReference type="EMBL" id="AWI09174.1"/>
    </source>
</evidence>
<name>A0A2U8E390_9BACT</name>
<dbReference type="KEGG" id="elut:CKA38_07905"/>
<dbReference type="OrthoDB" id="196766at2"/>
<dbReference type="RefSeq" id="WP_108824986.1">
    <property type="nucleotide sequence ID" value="NZ_CP023004.1"/>
</dbReference>